<dbReference type="Proteomes" id="UP000472271">
    <property type="component" value="Chromosome 19"/>
</dbReference>
<accession>A0A673AC31</accession>
<dbReference type="PANTHER" id="PTHR11691">
    <property type="entry name" value="TYPE I INTERFERON"/>
    <property type="match status" value="1"/>
</dbReference>
<organism evidence="9 10">
    <name type="scientific">Sphaeramia orbicularis</name>
    <name type="common">orbiculate cardinalfish</name>
    <dbReference type="NCBI Taxonomy" id="375764"/>
    <lineage>
        <taxon>Eukaryota</taxon>
        <taxon>Metazoa</taxon>
        <taxon>Chordata</taxon>
        <taxon>Craniata</taxon>
        <taxon>Vertebrata</taxon>
        <taxon>Euteleostomi</taxon>
        <taxon>Actinopterygii</taxon>
        <taxon>Neopterygii</taxon>
        <taxon>Teleostei</taxon>
        <taxon>Neoteleostei</taxon>
        <taxon>Acanthomorphata</taxon>
        <taxon>Gobiaria</taxon>
        <taxon>Kurtiformes</taxon>
        <taxon>Apogonoidei</taxon>
        <taxon>Apogonidae</taxon>
        <taxon>Apogoninae</taxon>
        <taxon>Sphaeramia</taxon>
    </lineage>
</organism>
<dbReference type="InParanoid" id="A0A673AC31"/>
<evidence type="ECO:0000256" key="5">
    <source>
        <dbReference type="ARBA" id="ARBA00022729"/>
    </source>
</evidence>
<evidence type="ECO:0000256" key="2">
    <source>
        <dbReference type="ARBA" id="ARBA00011033"/>
    </source>
</evidence>
<dbReference type="PANTHER" id="PTHR11691:SF73">
    <property type="entry name" value="INTERFERON BETA"/>
    <property type="match status" value="1"/>
</dbReference>
<dbReference type="InterPro" id="IPR000471">
    <property type="entry name" value="Interferon_alpha/beta/delta"/>
</dbReference>
<protein>
    <submittedName>
        <fullName evidence="9">Interferon a3-like</fullName>
    </submittedName>
</protein>
<keyword evidence="10" id="KW-1185">Reference proteome</keyword>
<evidence type="ECO:0000256" key="1">
    <source>
        <dbReference type="ARBA" id="ARBA00004613"/>
    </source>
</evidence>
<evidence type="ECO:0000256" key="4">
    <source>
        <dbReference type="ARBA" id="ARBA00022525"/>
    </source>
</evidence>
<keyword evidence="7" id="KW-1015">Disulfide bond</keyword>
<proteinExistence type="inferred from homology"/>
<dbReference type="AlphaFoldDB" id="A0A673AC31"/>
<dbReference type="GO" id="GO:0051607">
    <property type="term" value="P:defense response to virus"/>
    <property type="evidence" value="ECO:0007669"/>
    <property type="project" value="UniProtKB-KW"/>
</dbReference>
<keyword evidence="6" id="KW-0051">Antiviral defense</keyword>
<gene>
    <name evidence="9" type="primary">LOC115410404</name>
</gene>
<evidence type="ECO:0000256" key="7">
    <source>
        <dbReference type="ARBA" id="ARBA00023157"/>
    </source>
</evidence>
<evidence type="ECO:0000313" key="10">
    <source>
        <dbReference type="Proteomes" id="UP000472271"/>
    </source>
</evidence>
<reference evidence="9" key="3">
    <citation type="submission" date="2025-09" db="UniProtKB">
        <authorList>
            <consortium name="Ensembl"/>
        </authorList>
    </citation>
    <scope>IDENTIFICATION</scope>
</reference>
<feature type="signal peptide" evidence="8">
    <location>
        <begin position="1"/>
        <end position="22"/>
    </location>
</feature>
<comment type="subcellular location">
    <subcellularLocation>
        <location evidence="1">Secreted</location>
    </subcellularLocation>
</comment>
<reference evidence="9" key="1">
    <citation type="submission" date="2019-06" db="EMBL/GenBank/DDBJ databases">
        <authorList>
            <consortium name="Wellcome Sanger Institute Data Sharing"/>
        </authorList>
    </citation>
    <scope>NUCLEOTIDE SEQUENCE [LARGE SCALE GENOMIC DNA]</scope>
</reference>
<dbReference type="FunCoup" id="A0A673AC31">
    <property type="interactions" value="2"/>
</dbReference>
<comment type="similarity">
    <text evidence="2">Belongs to the alpha/beta interferon family.</text>
</comment>
<dbReference type="SUPFAM" id="SSF47266">
    <property type="entry name" value="4-helical cytokines"/>
    <property type="match status" value="1"/>
</dbReference>
<dbReference type="GO" id="GO:0006955">
    <property type="term" value="P:immune response"/>
    <property type="evidence" value="ECO:0007669"/>
    <property type="project" value="UniProtKB-ARBA"/>
</dbReference>
<dbReference type="Ensembl" id="ENSSORT00005027594.1">
    <property type="protein sequence ID" value="ENSSORP00005026811.1"/>
    <property type="gene ID" value="ENSSORG00005012848.1"/>
</dbReference>
<dbReference type="Gene3D" id="1.20.1250.10">
    <property type="match status" value="1"/>
</dbReference>
<reference evidence="9" key="2">
    <citation type="submission" date="2025-08" db="UniProtKB">
        <authorList>
            <consortium name="Ensembl"/>
        </authorList>
    </citation>
    <scope>IDENTIFICATION</scope>
</reference>
<dbReference type="GO" id="GO:0005126">
    <property type="term" value="F:cytokine receptor binding"/>
    <property type="evidence" value="ECO:0007669"/>
    <property type="project" value="InterPro"/>
</dbReference>
<sequence>MPNKIFFVCLFVSLFCAGASLSCRWMEQNFRQYNENSLTLLENMVTNSTNSTVDAAEEDAVAFPDELYKHASKASAEDRLAFTVQILEEVAALFEEDRSPSNETVWEETTVENFINLTTQQADGLRSCIVSHSHKKKNKKLSLYFKRLSHHAKQMIHSADTWELIRKEAHTHLHRADILVTSVLTVNVSPLIDQGVEQALYCLQNRANLSSQSTTLNITSIHEFFCFSFTFVHLLFDKHFCGLFCHLLYRSVMTL</sequence>
<feature type="chain" id="PRO_5025559762" evidence="8">
    <location>
        <begin position="23"/>
        <end position="255"/>
    </location>
</feature>
<name>A0A673AC31_9TELE</name>
<dbReference type="Pfam" id="PF00143">
    <property type="entry name" value="Interferon"/>
    <property type="match status" value="1"/>
</dbReference>
<dbReference type="PROSITE" id="PS51257">
    <property type="entry name" value="PROKAR_LIPOPROTEIN"/>
    <property type="match status" value="1"/>
</dbReference>
<dbReference type="GO" id="GO:0043330">
    <property type="term" value="P:response to exogenous dsRNA"/>
    <property type="evidence" value="ECO:0007669"/>
    <property type="project" value="TreeGrafter"/>
</dbReference>
<keyword evidence="4" id="KW-0964">Secreted</keyword>
<dbReference type="GO" id="GO:0005615">
    <property type="term" value="C:extracellular space"/>
    <property type="evidence" value="ECO:0007669"/>
    <property type="project" value="UniProtKB-KW"/>
</dbReference>
<keyword evidence="3" id="KW-0202">Cytokine</keyword>
<keyword evidence="5 8" id="KW-0732">Signal</keyword>
<evidence type="ECO:0000256" key="6">
    <source>
        <dbReference type="ARBA" id="ARBA00023118"/>
    </source>
</evidence>
<dbReference type="GO" id="GO:0005125">
    <property type="term" value="F:cytokine activity"/>
    <property type="evidence" value="ECO:0007669"/>
    <property type="project" value="UniProtKB-KW"/>
</dbReference>
<evidence type="ECO:0000256" key="3">
    <source>
        <dbReference type="ARBA" id="ARBA00022514"/>
    </source>
</evidence>
<evidence type="ECO:0000313" key="9">
    <source>
        <dbReference type="Ensembl" id="ENSSORP00005026811.1"/>
    </source>
</evidence>
<dbReference type="InterPro" id="IPR009079">
    <property type="entry name" value="4_helix_cytokine-like_core"/>
</dbReference>
<evidence type="ECO:0000256" key="8">
    <source>
        <dbReference type="SAM" id="SignalP"/>
    </source>
</evidence>